<keyword evidence="4" id="KW-0175">Coiled coil</keyword>
<dbReference type="EC" id="2.7.13.3" evidence="2"/>
<evidence type="ECO:0000256" key="1">
    <source>
        <dbReference type="ARBA" id="ARBA00000085"/>
    </source>
</evidence>
<feature type="domain" description="Histidine kinase" evidence="5">
    <location>
        <begin position="246"/>
        <end position="483"/>
    </location>
</feature>
<evidence type="ECO:0000256" key="4">
    <source>
        <dbReference type="SAM" id="Coils"/>
    </source>
</evidence>
<accession>A0A5B7YGT1</accession>
<dbReference type="RefSeq" id="WP_139757484.1">
    <property type="nucleotide sequence ID" value="NZ_CP039852.1"/>
</dbReference>
<protein>
    <recommendedName>
        <fullName evidence="2">histidine kinase</fullName>
        <ecNumber evidence="2">2.7.13.3</ecNumber>
    </recommendedName>
</protein>
<dbReference type="InterPro" id="IPR036097">
    <property type="entry name" value="HisK_dim/P_sf"/>
</dbReference>
<proteinExistence type="predicted"/>
<dbReference type="Pfam" id="PF00512">
    <property type="entry name" value="HisKA"/>
    <property type="match status" value="1"/>
</dbReference>
<gene>
    <name evidence="6" type="ORF">FBQ74_15310</name>
</gene>
<dbReference type="KEGG" id="salk:FBQ74_15310"/>
<feature type="coiled-coil region" evidence="4">
    <location>
        <begin position="3"/>
        <end position="37"/>
    </location>
</feature>
<keyword evidence="3" id="KW-0597">Phosphoprotein</keyword>
<reference evidence="6 7" key="1">
    <citation type="submission" date="2019-04" db="EMBL/GenBank/DDBJ databases">
        <title>Salinimonas iocasae sp. nov., a halophilic bacterium isolated from the outer tube casing of tubeworms in Okinawa Trough.</title>
        <authorList>
            <person name="Zhang H."/>
            <person name="Wang H."/>
            <person name="Li C."/>
        </authorList>
    </citation>
    <scope>NUCLEOTIDE SEQUENCE [LARGE SCALE GENOMIC DNA]</scope>
    <source>
        <strain evidence="6 7">KX18D6</strain>
    </source>
</reference>
<feature type="coiled-coil region" evidence="4">
    <location>
        <begin position="210"/>
        <end position="237"/>
    </location>
</feature>
<dbReference type="Pfam" id="PF02518">
    <property type="entry name" value="HATPase_c"/>
    <property type="match status" value="1"/>
</dbReference>
<name>A0A5B7YGT1_9ALTE</name>
<dbReference type="SUPFAM" id="SSF55874">
    <property type="entry name" value="ATPase domain of HSP90 chaperone/DNA topoisomerase II/histidine kinase"/>
    <property type="match status" value="1"/>
</dbReference>
<dbReference type="InterPro" id="IPR036890">
    <property type="entry name" value="HATPase_C_sf"/>
</dbReference>
<comment type="catalytic activity">
    <reaction evidence="1">
        <text>ATP + protein L-histidine = ADP + protein N-phospho-L-histidine.</text>
        <dbReference type="EC" id="2.7.13.3"/>
    </reaction>
</comment>
<dbReference type="CDD" id="cd00082">
    <property type="entry name" value="HisKA"/>
    <property type="match status" value="1"/>
</dbReference>
<dbReference type="PRINTS" id="PR00344">
    <property type="entry name" value="BCTRLSENSOR"/>
</dbReference>
<dbReference type="InterPro" id="IPR003594">
    <property type="entry name" value="HATPase_dom"/>
</dbReference>
<keyword evidence="7" id="KW-1185">Reference proteome</keyword>
<dbReference type="PANTHER" id="PTHR43065">
    <property type="entry name" value="SENSOR HISTIDINE KINASE"/>
    <property type="match status" value="1"/>
</dbReference>
<dbReference type="AlphaFoldDB" id="A0A5B7YGT1"/>
<dbReference type="Proteomes" id="UP000304912">
    <property type="component" value="Chromosome"/>
</dbReference>
<dbReference type="OrthoDB" id="9772100at2"/>
<dbReference type="SMART" id="SM00387">
    <property type="entry name" value="HATPase_c"/>
    <property type="match status" value="1"/>
</dbReference>
<evidence type="ECO:0000313" key="6">
    <source>
        <dbReference type="EMBL" id="QCZ94748.1"/>
    </source>
</evidence>
<organism evidence="6 7">
    <name type="scientific">Salinimonas iocasae</name>
    <dbReference type="NCBI Taxonomy" id="2572577"/>
    <lineage>
        <taxon>Bacteria</taxon>
        <taxon>Pseudomonadati</taxon>
        <taxon>Pseudomonadota</taxon>
        <taxon>Gammaproteobacteria</taxon>
        <taxon>Alteromonadales</taxon>
        <taxon>Alteromonadaceae</taxon>
        <taxon>Alteromonas/Salinimonas group</taxon>
        <taxon>Salinimonas</taxon>
    </lineage>
</organism>
<dbReference type="InterPro" id="IPR003661">
    <property type="entry name" value="HisK_dim/P_dom"/>
</dbReference>
<dbReference type="EMBL" id="CP039852">
    <property type="protein sequence ID" value="QCZ94748.1"/>
    <property type="molecule type" value="Genomic_DNA"/>
</dbReference>
<evidence type="ECO:0000256" key="2">
    <source>
        <dbReference type="ARBA" id="ARBA00012438"/>
    </source>
</evidence>
<dbReference type="Gene3D" id="1.10.287.130">
    <property type="match status" value="1"/>
</dbReference>
<dbReference type="PANTHER" id="PTHR43065:SF50">
    <property type="entry name" value="HISTIDINE KINASE"/>
    <property type="match status" value="1"/>
</dbReference>
<dbReference type="GO" id="GO:0000155">
    <property type="term" value="F:phosphorelay sensor kinase activity"/>
    <property type="evidence" value="ECO:0007669"/>
    <property type="project" value="InterPro"/>
</dbReference>
<dbReference type="PROSITE" id="PS50109">
    <property type="entry name" value="HIS_KIN"/>
    <property type="match status" value="1"/>
</dbReference>
<evidence type="ECO:0000313" key="7">
    <source>
        <dbReference type="Proteomes" id="UP000304912"/>
    </source>
</evidence>
<dbReference type="InterPro" id="IPR004358">
    <property type="entry name" value="Sig_transdc_His_kin-like_C"/>
</dbReference>
<dbReference type="Gene3D" id="3.30.565.10">
    <property type="entry name" value="Histidine kinase-like ATPase, C-terminal domain"/>
    <property type="match status" value="1"/>
</dbReference>
<evidence type="ECO:0000256" key="3">
    <source>
        <dbReference type="ARBA" id="ARBA00022553"/>
    </source>
</evidence>
<dbReference type="InterPro" id="IPR005467">
    <property type="entry name" value="His_kinase_dom"/>
</dbReference>
<dbReference type="SUPFAM" id="SSF47384">
    <property type="entry name" value="Homodimeric domain of signal transducing histidine kinase"/>
    <property type="match status" value="1"/>
</dbReference>
<evidence type="ECO:0000259" key="5">
    <source>
        <dbReference type="PROSITE" id="PS50109"/>
    </source>
</evidence>
<sequence length="489" mass="54167">MQNDELNSKIQLLERRLNRERLARKAAEAQLEEFSQRIYYSNKALKESVSVAQKKQAELEYLSRSSRYISNDDGVTPLVTSTIDLTMNFCDASIGACFFCKAGKISTTPAPIIMFKDGSNAALADYKSWSFPSHHTELLDSWSIQGVADERAGVAGWLLSSNFQAEPGEIGWLVFFLESEFIDEEKLYVLDTTIEHLRLGVARQIETRYRESSESVLEKMRQDLAATQKQLVIADRMSTLGQLAAGVAHEINNPVGFIQANHQFLTETVTKLLSIVERINESTEDAQLSDFLNQMDISFLKSDLQEVLEDNAYGLKRIADIVKNLKSFTHSTSQERGYFDLNACIEQAVKIAAATIKVPVQFDIRLSQQSGDVFGDRGEIEQVLLNLIVNASHAIETEGKISITSVQVQQYIQVEITDNGCGIPEKDLEEIFSPFFTSKPVGEGTGLGLAISRSIMDAHEGEISVTSELGVGTRVTLLLPIAPHQAASG</sequence>